<dbReference type="EMBL" id="GG745331">
    <property type="protein sequence ID" value="KNE57575.1"/>
    <property type="molecule type" value="Genomic_DNA"/>
</dbReference>
<organism evidence="7 8">
    <name type="scientific">Allomyces macrogynus (strain ATCC 38327)</name>
    <name type="common">Allomyces javanicus var. macrogynus</name>
    <dbReference type="NCBI Taxonomy" id="578462"/>
    <lineage>
        <taxon>Eukaryota</taxon>
        <taxon>Fungi</taxon>
        <taxon>Fungi incertae sedis</taxon>
        <taxon>Blastocladiomycota</taxon>
        <taxon>Blastocladiomycetes</taxon>
        <taxon>Blastocladiales</taxon>
        <taxon>Blastocladiaceae</taxon>
        <taxon>Allomyces</taxon>
    </lineage>
</organism>
<keyword evidence="4" id="KW-0175">Coiled coil</keyword>
<accession>A0A0L0S545</accession>
<dbReference type="PANTHER" id="PTHR21547:SF0">
    <property type="entry name" value="CLUSTERIN-ASSOCIATED PROTEIN 1"/>
    <property type="match status" value="1"/>
</dbReference>
<keyword evidence="8" id="KW-1185">Reference proteome</keyword>
<comment type="similarity">
    <text evidence="2">Belongs to the CLUAP1 family.</text>
</comment>
<dbReference type="GO" id="GO:0005929">
    <property type="term" value="C:cilium"/>
    <property type="evidence" value="ECO:0007669"/>
    <property type="project" value="UniProtKB-SubCell"/>
</dbReference>
<dbReference type="STRING" id="578462.A0A0L0S545"/>
<evidence type="ECO:0000256" key="2">
    <source>
        <dbReference type="ARBA" id="ARBA00008340"/>
    </source>
</evidence>
<protein>
    <submittedName>
        <fullName evidence="7">Uncharacterized protein</fullName>
    </submittedName>
</protein>
<reference evidence="7 8" key="1">
    <citation type="submission" date="2009-11" db="EMBL/GenBank/DDBJ databases">
        <title>Annotation of Allomyces macrogynus ATCC 38327.</title>
        <authorList>
            <consortium name="The Broad Institute Genome Sequencing Platform"/>
            <person name="Russ C."/>
            <person name="Cuomo C."/>
            <person name="Burger G."/>
            <person name="Gray M.W."/>
            <person name="Holland P.W.H."/>
            <person name="King N."/>
            <person name="Lang F.B.F."/>
            <person name="Roger A.J."/>
            <person name="Ruiz-Trillo I."/>
            <person name="Young S.K."/>
            <person name="Zeng Q."/>
            <person name="Gargeya S."/>
            <person name="Fitzgerald M."/>
            <person name="Haas B."/>
            <person name="Abouelleil A."/>
            <person name="Alvarado L."/>
            <person name="Arachchi H.M."/>
            <person name="Berlin A."/>
            <person name="Chapman S.B."/>
            <person name="Gearin G."/>
            <person name="Goldberg J."/>
            <person name="Griggs A."/>
            <person name="Gujja S."/>
            <person name="Hansen M."/>
            <person name="Heiman D."/>
            <person name="Howarth C."/>
            <person name="Larimer J."/>
            <person name="Lui A."/>
            <person name="MacDonald P.J.P."/>
            <person name="McCowen C."/>
            <person name="Montmayeur A."/>
            <person name="Murphy C."/>
            <person name="Neiman D."/>
            <person name="Pearson M."/>
            <person name="Priest M."/>
            <person name="Roberts A."/>
            <person name="Saif S."/>
            <person name="Shea T."/>
            <person name="Sisk P."/>
            <person name="Stolte C."/>
            <person name="Sykes S."/>
            <person name="Wortman J."/>
            <person name="Nusbaum C."/>
            <person name="Birren B."/>
        </authorList>
    </citation>
    <scope>NUCLEOTIDE SEQUENCE [LARGE SCALE GENOMIC DNA]</scope>
    <source>
        <strain evidence="7 8">ATCC 38327</strain>
    </source>
</reference>
<name>A0A0L0S545_ALLM3</name>
<dbReference type="AlphaFoldDB" id="A0A0L0S545"/>
<evidence type="ECO:0000256" key="5">
    <source>
        <dbReference type="ARBA" id="ARBA00023069"/>
    </source>
</evidence>
<evidence type="ECO:0000313" key="7">
    <source>
        <dbReference type="EMBL" id="KNE57575.1"/>
    </source>
</evidence>
<sequence>MHNARRFARLVAACPFVTHIKRLQRRQEPVTWPNSPNHLQLAAISSSCDKRHSCLSATFEVCQSLSRAWPRASTTIISRVAHSRALTERMRFLGYPKLISVEAFRQPNFELVSELLVWLVKSQISMFYDPQADISVDISTEAERVNLVKTVAQFLASKAQPKLNLRKLYAGDGTAVKELLKLTDLFMAAQRVLDDDARGVSTTPATSKTIDLASKLATITAARDLASDITNRGAVLFDLLGQELENRELRSQVLARPSTCPPSKLASARLYALRKTTPPRPRSSST</sequence>
<dbReference type="GO" id="GO:0060271">
    <property type="term" value="P:cilium assembly"/>
    <property type="evidence" value="ECO:0007669"/>
    <property type="project" value="TreeGrafter"/>
</dbReference>
<gene>
    <name evidence="7" type="ORF">AMAG_18069</name>
</gene>
<dbReference type="Proteomes" id="UP000054350">
    <property type="component" value="Unassembled WGS sequence"/>
</dbReference>
<dbReference type="PANTHER" id="PTHR21547">
    <property type="entry name" value="CLUSTERIN ASSOCIATED PROTEIN 1"/>
    <property type="match status" value="1"/>
</dbReference>
<evidence type="ECO:0000313" key="8">
    <source>
        <dbReference type="Proteomes" id="UP000054350"/>
    </source>
</evidence>
<keyword evidence="6" id="KW-0966">Cell projection</keyword>
<dbReference type="eggNOG" id="KOG3647">
    <property type="taxonomic scope" value="Eukaryota"/>
</dbReference>
<dbReference type="GO" id="GO:0030992">
    <property type="term" value="C:intraciliary transport particle B"/>
    <property type="evidence" value="ECO:0007669"/>
    <property type="project" value="TreeGrafter"/>
</dbReference>
<dbReference type="Pfam" id="PF10234">
    <property type="entry name" value="Cluap1"/>
    <property type="match status" value="1"/>
</dbReference>
<proteinExistence type="inferred from homology"/>
<reference evidence="8" key="2">
    <citation type="submission" date="2009-11" db="EMBL/GenBank/DDBJ databases">
        <title>The Genome Sequence of Allomyces macrogynus strain ATCC 38327.</title>
        <authorList>
            <consortium name="The Broad Institute Genome Sequencing Platform"/>
            <person name="Russ C."/>
            <person name="Cuomo C."/>
            <person name="Shea T."/>
            <person name="Young S.K."/>
            <person name="Zeng Q."/>
            <person name="Koehrsen M."/>
            <person name="Haas B."/>
            <person name="Borodovsky M."/>
            <person name="Guigo R."/>
            <person name="Alvarado L."/>
            <person name="Berlin A."/>
            <person name="Borenstein D."/>
            <person name="Chen Z."/>
            <person name="Engels R."/>
            <person name="Freedman E."/>
            <person name="Gellesch M."/>
            <person name="Goldberg J."/>
            <person name="Griggs A."/>
            <person name="Gujja S."/>
            <person name="Heiman D."/>
            <person name="Hepburn T."/>
            <person name="Howarth C."/>
            <person name="Jen D."/>
            <person name="Larson L."/>
            <person name="Lewis B."/>
            <person name="Mehta T."/>
            <person name="Park D."/>
            <person name="Pearson M."/>
            <person name="Roberts A."/>
            <person name="Saif S."/>
            <person name="Shenoy N."/>
            <person name="Sisk P."/>
            <person name="Stolte C."/>
            <person name="Sykes S."/>
            <person name="Walk T."/>
            <person name="White J."/>
            <person name="Yandava C."/>
            <person name="Burger G."/>
            <person name="Gray M.W."/>
            <person name="Holland P.W.H."/>
            <person name="King N."/>
            <person name="Lang F.B.F."/>
            <person name="Roger A.J."/>
            <person name="Ruiz-Trillo I."/>
            <person name="Lander E."/>
            <person name="Nusbaum C."/>
        </authorList>
    </citation>
    <scope>NUCLEOTIDE SEQUENCE [LARGE SCALE GENOMIC DNA]</scope>
    <source>
        <strain evidence="8">ATCC 38327</strain>
    </source>
</reference>
<dbReference type="InterPro" id="IPR019366">
    <property type="entry name" value="Clusterin-associated_protein-1"/>
</dbReference>
<comment type="subcellular location">
    <subcellularLocation>
        <location evidence="1">Cell projection</location>
        <location evidence="1">Cilium</location>
    </subcellularLocation>
</comment>
<keyword evidence="3" id="KW-0970">Cilium biogenesis/degradation</keyword>
<dbReference type="VEuPathDB" id="FungiDB:AMAG_18069"/>
<evidence type="ECO:0000256" key="3">
    <source>
        <dbReference type="ARBA" id="ARBA00022794"/>
    </source>
</evidence>
<evidence type="ECO:0000256" key="4">
    <source>
        <dbReference type="ARBA" id="ARBA00023054"/>
    </source>
</evidence>
<dbReference type="OrthoDB" id="438545at2759"/>
<keyword evidence="5" id="KW-0969">Cilium</keyword>
<evidence type="ECO:0000256" key="1">
    <source>
        <dbReference type="ARBA" id="ARBA00004138"/>
    </source>
</evidence>
<dbReference type="GO" id="GO:0005815">
    <property type="term" value="C:microtubule organizing center"/>
    <property type="evidence" value="ECO:0007669"/>
    <property type="project" value="TreeGrafter"/>
</dbReference>
<evidence type="ECO:0000256" key="6">
    <source>
        <dbReference type="ARBA" id="ARBA00023273"/>
    </source>
</evidence>